<dbReference type="Gene3D" id="3.20.20.190">
    <property type="entry name" value="Phosphatidylinositol (PI) phosphodiesterase"/>
    <property type="match status" value="1"/>
</dbReference>
<evidence type="ECO:0000259" key="2">
    <source>
        <dbReference type="PROSITE" id="PS51704"/>
    </source>
</evidence>
<sequence length="662" mass="75120">MNKLSKNKQDKFRNRFINRIKETRTYFPEMIRYEILIKLLMGLAILPAYQLLRNFLLKAGGYTVLTNESIAKFVLTLPGVALLVLTILLVVFGLAFEIGGVIITGSNMIQARRRIKFTSLVKYNFGLMRKLLGFGGFLVIFLFALVAPLTDMGIGLSFLKGLKIPDFITSVIFANYTYLAIYGAVLGILTLIMFASLFTFHFIIIGNMGTFQAMRASARLVKRNLRRIIGDMLKILLLAFLMVVVLVLLSTFLNQFFVNRLTEDDIVWVSIVVLAKTMFLYVGGLVFASFIAVPVTIHDLTCHFYELVAIDPTYQYLSHAYPNLEARTKRLGLEKWVFKHKIITTFLLFFTALSMSVFYVAYRIMDKPPISLISHRTGGVTSPENSIVGLQEAISQKVDAVEIDVHRTKDGFYVLNHDIDFKRVANDSRKVTDMTLSQIKALTLSHDGKTATVPTLEEFLRAAKGKMKVFIELKSPTADSKMGQDVVALIKRLGMQSETVIITFVYPIIVEIETRTPEIATGPLYFISLGDIKNLLGDYMLIEQVEATPAKLASITEANKKSIVWTVNNDEAILKTAQLEVDGLITDYPVKVKADIEKIRQGRLRTRLFRLLKNSRLHKAKKQLENGRIVDRNHKYIEMRMTNDRTIFKTTKSVRTRRNKRS</sequence>
<dbReference type="InterPro" id="IPR030395">
    <property type="entry name" value="GP_PDE_dom"/>
</dbReference>
<dbReference type="SUPFAM" id="SSF51695">
    <property type="entry name" value="PLC-like phosphodiesterases"/>
    <property type="match status" value="1"/>
</dbReference>
<dbReference type="PROSITE" id="PS51704">
    <property type="entry name" value="GP_PDE"/>
    <property type="match status" value="1"/>
</dbReference>
<organism evidence="3 4">
    <name type="scientific">Granulicatella seriolae</name>
    <dbReference type="NCBI Taxonomy" id="2967226"/>
    <lineage>
        <taxon>Bacteria</taxon>
        <taxon>Bacillati</taxon>
        <taxon>Bacillota</taxon>
        <taxon>Bacilli</taxon>
        <taxon>Lactobacillales</taxon>
        <taxon>Carnobacteriaceae</taxon>
        <taxon>Granulicatella</taxon>
    </lineage>
</organism>
<dbReference type="PANTHER" id="PTHR46211:SF8">
    <property type="entry name" value="PHOSPHODIESTERASE"/>
    <property type="match status" value="1"/>
</dbReference>
<dbReference type="PANTHER" id="PTHR46211">
    <property type="entry name" value="GLYCEROPHOSPHORYL DIESTER PHOSPHODIESTERASE"/>
    <property type="match status" value="1"/>
</dbReference>
<dbReference type="Proteomes" id="UP001059480">
    <property type="component" value="Unassembled WGS sequence"/>
</dbReference>
<comment type="caution">
    <text evidence="3">The sequence shown here is derived from an EMBL/GenBank/DDBJ whole genome shotgun (WGS) entry which is preliminary data.</text>
</comment>
<reference evidence="3" key="2">
    <citation type="journal article" date="2023" name="Curr. Microbiol.">
        <title>Granulicatella seriolae sp. nov., a Novel Facultative Anaerobe Isolated from Yellowtail Marine Fish.</title>
        <authorList>
            <person name="Lee M."/>
            <person name="Choi Y.J."/>
            <person name="Farooq A."/>
            <person name="Jeong J.B."/>
            <person name="Jung M.Y."/>
        </authorList>
    </citation>
    <scope>NUCLEOTIDE SEQUENCE</scope>
    <source>
        <strain evidence="3">S8</strain>
    </source>
</reference>
<proteinExistence type="predicted"/>
<keyword evidence="1" id="KW-1133">Transmembrane helix</keyword>
<protein>
    <submittedName>
        <fullName evidence="3">Glycerophosphoryl diester phosphodiesterase membrane domain-containing protein</fullName>
    </submittedName>
</protein>
<keyword evidence="4" id="KW-1185">Reference proteome</keyword>
<feature type="transmembrane region" description="Helical" evidence="1">
    <location>
        <begin position="179"/>
        <end position="211"/>
    </location>
</feature>
<accession>A0ABT1WPE2</accession>
<dbReference type="RefSeq" id="WP_256945076.1">
    <property type="nucleotide sequence ID" value="NZ_JANHNZ010000004.1"/>
</dbReference>
<feature type="transmembrane region" description="Helical" evidence="1">
    <location>
        <begin position="131"/>
        <end position="159"/>
    </location>
</feature>
<evidence type="ECO:0000313" key="3">
    <source>
        <dbReference type="EMBL" id="MCQ9209960.1"/>
    </source>
</evidence>
<evidence type="ECO:0000313" key="4">
    <source>
        <dbReference type="Proteomes" id="UP001059480"/>
    </source>
</evidence>
<evidence type="ECO:0000256" key="1">
    <source>
        <dbReference type="SAM" id="Phobius"/>
    </source>
</evidence>
<dbReference type="InterPro" id="IPR017946">
    <property type="entry name" value="PLC-like_Pdiesterase_TIM-brl"/>
</dbReference>
<gene>
    <name evidence="3" type="ORF">NPA36_05280</name>
</gene>
<feature type="transmembrane region" description="Helical" evidence="1">
    <location>
        <begin position="232"/>
        <end position="254"/>
    </location>
</feature>
<keyword evidence="1" id="KW-0812">Transmembrane</keyword>
<dbReference type="InterPro" id="IPR018476">
    <property type="entry name" value="GlyceroP-diester-Pdiesterase_M"/>
</dbReference>
<dbReference type="EMBL" id="JANHNZ010000004">
    <property type="protein sequence ID" value="MCQ9209960.1"/>
    <property type="molecule type" value="Genomic_DNA"/>
</dbReference>
<feature type="transmembrane region" description="Helical" evidence="1">
    <location>
        <begin position="266"/>
        <end position="293"/>
    </location>
</feature>
<reference evidence="3" key="3">
    <citation type="journal article" date="2023" name="Microbiol. Resour. Announc.">
        <title>Draft Genome Sequence of Granulicatella sp. Strain S8, Isolated from a Marine Fish, Seriola quinqueradiata.</title>
        <authorList>
            <person name="Lee M."/>
            <person name="Farooq A."/>
            <person name="Jeong J.B."/>
            <person name="Jung M.Y."/>
        </authorList>
    </citation>
    <scope>NUCLEOTIDE SEQUENCE</scope>
    <source>
        <strain evidence="3">S8</strain>
    </source>
</reference>
<feature type="transmembrane region" description="Helical" evidence="1">
    <location>
        <begin position="342"/>
        <end position="362"/>
    </location>
</feature>
<keyword evidence="1" id="KW-0472">Membrane</keyword>
<dbReference type="Pfam" id="PF03009">
    <property type="entry name" value="GDPD"/>
    <property type="match status" value="1"/>
</dbReference>
<feature type="transmembrane region" description="Helical" evidence="1">
    <location>
        <begin position="35"/>
        <end position="52"/>
    </location>
</feature>
<feature type="domain" description="GP-PDE" evidence="2">
    <location>
        <begin position="370"/>
        <end position="596"/>
    </location>
</feature>
<dbReference type="Pfam" id="PF10110">
    <property type="entry name" value="GPDPase_memb"/>
    <property type="match status" value="1"/>
</dbReference>
<reference evidence="3" key="1">
    <citation type="submission" date="2022-07" db="EMBL/GenBank/DDBJ databases">
        <authorList>
            <person name="Jung M.-Y."/>
            <person name="Lee M."/>
        </authorList>
    </citation>
    <scope>NUCLEOTIDE SEQUENCE</scope>
    <source>
        <strain evidence="3">S8</strain>
    </source>
</reference>
<feature type="transmembrane region" description="Helical" evidence="1">
    <location>
        <begin position="80"/>
        <end position="110"/>
    </location>
</feature>
<name>A0ABT1WPE2_9LACT</name>